<protein>
    <submittedName>
        <fullName evidence="2">Uncharacterized protein</fullName>
    </submittedName>
</protein>
<sequence>MVDIGWVRRNGWVQRLDANTGGAMVLAVEATAFLLIAIMGTPFLLFFAADDDASVGWLWPFGAFCAASAVLGTVAGAAAFLIGSRGNQRDLQIGGGAALAIAGGAGLAAAVSASGSPLLALFSALVAVTNLGAARLLLTAEPTAELAEAPAVLPEAFLLAAPLAEAEIRTRETVEIEVRRPVQAVQRTATRARRPRGAAALHTLSGVQLPPRARRNRRR</sequence>
<name>A0ABM7M5N2_9ACTN</name>
<keyword evidence="1" id="KW-0472">Membrane</keyword>
<organism evidence="2 3">
    <name type="scientific">Actinoplanes ianthinogenes</name>
    <dbReference type="NCBI Taxonomy" id="122358"/>
    <lineage>
        <taxon>Bacteria</taxon>
        <taxon>Bacillati</taxon>
        <taxon>Actinomycetota</taxon>
        <taxon>Actinomycetes</taxon>
        <taxon>Micromonosporales</taxon>
        <taxon>Micromonosporaceae</taxon>
        <taxon>Actinoplanes</taxon>
    </lineage>
</organism>
<feature type="transmembrane region" description="Helical" evidence="1">
    <location>
        <begin position="21"/>
        <end position="45"/>
    </location>
</feature>
<feature type="transmembrane region" description="Helical" evidence="1">
    <location>
        <begin position="118"/>
        <end position="138"/>
    </location>
</feature>
<dbReference type="RefSeq" id="WP_189331511.1">
    <property type="nucleotide sequence ID" value="NZ_AP023356.1"/>
</dbReference>
<gene>
    <name evidence="2" type="ORF">Aiant_75990</name>
</gene>
<feature type="transmembrane region" description="Helical" evidence="1">
    <location>
        <begin position="93"/>
        <end position="112"/>
    </location>
</feature>
<reference evidence="2 3" key="1">
    <citation type="submission" date="2020-08" db="EMBL/GenBank/DDBJ databases">
        <title>Whole genome shotgun sequence of Actinoplanes ianthinogenes NBRC 13996.</title>
        <authorList>
            <person name="Komaki H."/>
            <person name="Tamura T."/>
        </authorList>
    </citation>
    <scope>NUCLEOTIDE SEQUENCE [LARGE SCALE GENOMIC DNA]</scope>
    <source>
        <strain evidence="2 3">NBRC 13996</strain>
    </source>
</reference>
<dbReference type="Proteomes" id="UP000676967">
    <property type="component" value="Chromosome"/>
</dbReference>
<keyword evidence="1" id="KW-0812">Transmembrane</keyword>
<dbReference type="EMBL" id="AP023356">
    <property type="protein sequence ID" value="BCJ46942.1"/>
    <property type="molecule type" value="Genomic_DNA"/>
</dbReference>
<accession>A0ABM7M5N2</accession>
<evidence type="ECO:0000313" key="2">
    <source>
        <dbReference type="EMBL" id="BCJ46942.1"/>
    </source>
</evidence>
<proteinExistence type="predicted"/>
<feature type="transmembrane region" description="Helical" evidence="1">
    <location>
        <begin position="57"/>
        <end position="81"/>
    </location>
</feature>
<evidence type="ECO:0000313" key="3">
    <source>
        <dbReference type="Proteomes" id="UP000676967"/>
    </source>
</evidence>
<keyword evidence="3" id="KW-1185">Reference proteome</keyword>
<keyword evidence="1" id="KW-1133">Transmembrane helix</keyword>
<evidence type="ECO:0000256" key="1">
    <source>
        <dbReference type="SAM" id="Phobius"/>
    </source>
</evidence>